<dbReference type="Pfam" id="PF01282">
    <property type="entry name" value="Ribosomal_S24e"/>
    <property type="match status" value="1"/>
</dbReference>
<keyword evidence="6" id="KW-0489">Methyltransferase</keyword>
<feature type="compositionally biased region" description="Basic residues" evidence="5">
    <location>
        <begin position="441"/>
        <end position="453"/>
    </location>
</feature>
<keyword evidence="3" id="KW-0687">Ribonucleoprotein</keyword>
<dbReference type="GO" id="GO:0008757">
    <property type="term" value="F:S-adenosylmethionine-dependent methyltransferase activity"/>
    <property type="evidence" value="ECO:0007669"/>
    <property type="project" value="UniProtKB-ARBA"/>
</dbReference>
<keyword evidence="2" id="KW-0689">Ribosomal protein</keyword>
<accession>A0AAE0LSX7</accession>
<dbReference type="HAMAP" id="MF_00545">
    <property type="entry name" value="Ribosomal_eS24"/>
    <property type="match status" value="1"/>
</dbReference>
<evidence type="ECO:0000256" key="3">
    <source>
        <dbReference type="ARBA" id="ARBA00023274"/>
    </source>
</evidence>
<dbReference type="GO" id="GO:0005840">
    <property type="term" value="C:ribosome"/>
    <property type="evidence" value="ECO:0007669"/>
    <property type="project" value="UniProtKB-KW"/>
</dbReference>
<dbReference type="SUPFAM" id="SSF53335">
    <property type="entry name" value="S-adenosyl-L-methionine-dependent methyltransferases"/>
    <property type="match status" value="1"/>
</dbReference>
<dbReference type="GO" id="GO:0032259">
    <property type="term" value="P:methylation"/>
    <property type="evidence" value="ECO:0007669"/>
    <property type="project" value="UniProtKB-KW"/>
</dbReference>
<feature type="region of interest" description="Disordered" evidence="5">
    <location>
        <begin position="437"/>
        <end position="469"/>
    </location>
</feature>
<dbReference type="CDD" id="cd02440">
    <property type="entry name" value="AdoMet_MTases"/>
    <property type="match status" value="1"/>
</dbReference>
<feature type="region of interest" description="Disordered" evidence="5">
    <location>
        <begin position="291"/>
        <end position="339"/>
    </location>
</feature>
<evidence type="ECO:0000313" key="6">
    <source>
        <dbReference type="EMBL" id="KAK3296596.1"/>
    </source>
</evidence>
<name>A0AAE0LSX7_9PEZI</name>
<evidence type="ECO:0000256" key="2">
    <source>
        <dbReference type="ARBA" id="ARBA00022980"/>
    </source>
</evidence>
<dbReference type="GeneID" id="87842077"/>
<dbReference type="InterPro" id="IPR012678">
    <property type="entry name" value="Ribosomal_uL23/eL15/eS24_sf"/>
</dbReference>
<dbReference type="InterPro" id="IPR053709">
    <property type="entry name" value="eRP_eS24_sf"/>
</dbReference>
<evidence type="ECO:0000313" key="7">
    <source>
        <dbReference type="Proteomes" id="UP001278766"/>
    </source>
</evidence>
<dbReference type="EMBL" id="JAUEPN010000003">
    <property type="protein sequence ID" value="KAK3296596.1"/>
    <property type="molecule type" value="Genomic_DNA"/>
</dbReference>
<reference evidence="6" key="2">
    <citation type="submission" date="2023-06" db="EMBL/GenBank/DDBJ databases">
        <authorList>
            <consortium name="Lawrence Berkeley National Laboratory"/>
            <person name="Haridas S."/>
            <person name="Hensen N."/>
            <person name="Bonometti L."/>
            <person name="Westerberg I."/>
            <person name="Brannstrom I.O."/>
            <person name="Guillou S."/>
            <person name="Cros-Aarteil S."/>
            <person name="Calhoun S."/>
            <person name="Kuo A."/>
            <person name="Mondo S."/>
            <person name="Pangilinan J."/>
            <person name="Riley R."/>
            <person name="Labutti K."/>
            <person name="Andreopoulos B."/>
            <person name="Lipzen A."/>
            <person name="Chen C."/>
            <person name="Yanf M."/>
            <person name="Daum C."/>
            <person name="Ng V."/>
            <person name="Clum A."/>
            <person name="Steindorff A."/>
            <person name="Ohm R."/>
            <person name="Martin F."/>
            <person name="Silar P."/>
            <person name="Natvig D."/>
            <person name="Lalanne C."/>
            <person name="Gautier V."/>
            <person name="Ament-Velasquez S.L."/>
            <person name="Kruys A."/>
            <person name="Hutchinson M.I."/>
            <person name="Powell A.J."/>
            <person name="Barry K."/>
            <person name="Miller A.N."/>
            <person name="Grigoriev I.V."/>
            <person name="Debuchy R."/>
            <person name="Gladieux P."/>
            <person name="Thoren M.H."/>
            <person name="Johannesson H."/>
        </authorList>
    </citation>
    <scope>NUCLEOTIDE SEQUENCE</scope>
    <source>
        <strain evidence="6">CBS 168.71</strain>
    </source>
</reference>
<protein>
    <recommendedName>
        <fullName evidence="4">40S ribosomal protein S24</fullName>
    </recommendedName>
</protein>
<dbReference type="Proteomes" id="UP001278766">
    <property type="component" value="Unassembled WGS sequence"/>
</dbReference>
<comment type="similarity">
    <text evidence="1 4">Belongs to the eukaryotic ribosomal protein eS24 family.</text>
</comment>
<dbReference type="FunFam" id="3.30.70.3370:FF:000001">
    <property type="entry name" value="40S ribosomal protein S24"/>
    <property type="match status" value="1"/>
</dbReference>
<reference evidence="6" key="1">
    <citation type="journal article" date="2023" name="Mol. Phylogenet. Evol.">
        <title>Genome-scale phylogeny and comparative genomics of the fungal order Sordariales.</title>
        <authorList>
            <person name="Hensen N."/>
            <person name="Bonometti L."/>
            <person name="Westerberg I."/>
            <person name="Brannstrom I.O."/>
            <person name="Guillou S."/>
            <person name="Cros-Aarteil S."/>
            <person name="Calhoun S."/>
            <person name="Haridas S."/>
            <person name="Kuo A."/>
            <person name="Mondo S."/>
            <person name="Pangilinan J."/>
            <person name="Riley R."/>
            <person name="LaButti K."/>
            <person name="Andreopoulos B."/>
            <person name="Lipzen A."/>
            <person name="Chen C."/>
            <person name="Yan M."/>
            <person name="Daum C."/>
            <person name="Ng V."/>
            <person name="Clum A."/>
            <person name="Steindorff A."/>
            <person name="Ohm R.A."/>
            <person name="Martin F."/>
            <person name="Silar P."/>
            <person name="Natvig D.O."/>
            <person name="Lalanne C."/>
            <person name="Gautier V."/>
            <person name="Ament-Velasquez S.L."/>
            <person name="Kruys A."/>
            <person name="Hutchinson M.I."/>
            <person name="Powell A.J."/>
            <person name="Barry K."/>
            <person name="Miller A.N."/>
            <person name="Grigoriev I.V."/>
            <person name="Debuchy R."/>
            <person name="Gladieux P."/>
            <person name="Hiltunen Thoren M."/>
            <person name="Johannesson H."/>
        </authorList>
    </citation>
    <scope>NUCLEOTIDE SEQUENCE</scope>
    <source>
        <strain evidence="6">CBS 168.71</strain>
    </source>
</reference>
<evidence type="ECO:0000256" key="5">
    <source>
        <dbReference type="SAM" id="MobiDB-lite"/>
    </source>
</evidence>
<sequence>MSLTSTQIHSQVSRFCWQNLQVDPAPVFPHPELLREEEVQETIYKRVFSHEVPLRPPPRYRVKILKELMTRVESSIQDWERHGISDNLTSALSHLLSQPLPSETDAAQQRDYVTYHLSPLQVSPVALDPPHITLLESRSLISASGTTGLRTWEAALHLGQYLCADPSAVKSRRVLELGTGTGYLAVLCAKYLGSDHVIASDGSDEVVDHLTDSFFLNGLQGSSEITAMQLSWGHALVGTEVDGGELDTVLGADITYDVSVIPALVATLEDLTRLFPALSVLIAATERNRATFEAPAPRPTLQKSPPKRKSHLEPLGSRDRGSIANIDSHQTAKMADSDSPVTLRTRKFIRNPLLGRKQMVVDILHPNRANISKEELRDKLAGMYKAQKDQVNVFGLRTQFGGGKTTGFALVYDSPEAMKKFEPHFRLVRVGMATKIEKASRQQRKQRKNRQKTLRGTAKVKGPKAKKEK</sequence>
<dbReference type="Gene3D" id="3.30.70.3370">
    <property type="match status" value="1"/>
</dbReference>
<dbReference type="InterPro" id="IPR001976">
    <property type="entry name" value="Ribosomal_eS24"/>
</dbReference>
<organism evidence="6 7">
    <name type="scientific">Chaetomium fimeti</name>
    <dbReference type="NCBI Taxonomy" id="1854472"/>
    <lineage>
        <taxon>Eukaryota</taxon>
        <taxon>Fungi</taxon>
        <taxon>Dikarya</taxon>
        <taxon>Ascomycota</taxon>
        <taxon>Pezizomycotina</taxon>
        <taxon>Sordariomycetes</taxon>
        <taxon>Sordariomycetidae</taxon>
        <taxon>Sordariales</taxon>
        <taxon>Chaetomiaceae</taxon>
        <taxon>Chaetomium</taxon>
    </lineage>
</organism>
<dbReference type="Gene3D" id="3.40.50.150">
    <property type="entry name" value="Vaccinia Virus protein VP39"/>
    <property type="match status" value="1"/>
</dbReference>
<dbReference type="InterPro" id="IPR029063">
    <property type="entry name" value="SAM-dependent_MTases_sf"/>
</dbReference>
<gene>
    <name evidence="6" type="ORF">B0H64DRAFT_415952</name>
</gene>
<dbReference type="GO" id="GO:1990904">
    <property type="term" value="C:ribonucleoprotein complex"/>
    <property type="evidence" value="ECO:0007669"/>
    <property type="project" value="UniProtKB-KW"/>
</dbReference>
<dbReference type="InterPro" id="IPR019410">
    <property type="entry name" value="Methyltransf_16"/>
</dbReference>
<evidence type="ECO:0000256" key="4">
    <source>
        <dbReference type="RuleBase" id="RU004383"/>
    </source>
</evidence>
<dbReference type="PANTHER" id="PTHR10496">
    <property type="entry name" value="40S RIBOSOMAL PROTEIN S24"/>
    <property type="match status" value="1"/>
</dbReference>
<evidence type="ECO:0000256" key="1">
    <source>
        <dbReference type="ARBA" id="ARBA00009680"/>
    </source>
</evidence>
<dbReference type="InterPro" id="IPR018098">
    <property type="entry name" value="Ribosomal_eS24_CS"/>
</dbReference>
<dbReference type="SUPFAM" id="SSF54189">
    <property type="entry name" value="Ribosomal proteins S24e, L23 and L15e"/>
    <property type="match status" value="1"/>
</dbReference>
<proteinExistence type="inferred from homology"/>
<keyword evidence="7" id="KW-1185">Reference proteome</keyword>
<dbReference type="GO" id="GO:0003735">
    <property type="term" value="F:structural constituent of ribosome"/>
    <property type="evidence" value="ECO:0007669"/>
    <property type="project" value="InterPro"/>
</dbReference>
<dbReference type="AlphaFoldDB" id="A0AAE0LSX7"/>
<dbReference type="PROSITE" id="PS00529">
    <property type="entry name" value="RIBOSOMAL_S24E"/>
    <property type="match status" value="1"/>
</dbReference>
<comment type="caution">
    <text evidence="6">The sequence shown here is derived from an EMBL/GenBank/DDBJ whole genome shotgun (WGS) entry which is preliminary data.</text>
</comment>
<dbReference type="RefSeq" id="XP_062660110.1">
    <property type="nucleotide sequence ID" value="XM_062805129.1"/>
</dbReference>
<dbReference type="GO" id="GO:0006412">
    <property type="term" value="P:translation"/>
    <property type="evidence" value="ECO:0007669"/>
    <property type="project" value="InterPro"/>
</dbReference>
<keyword evidence="6" id="KW-0808">Transferase</keyword>
<dbReference type="Pfam" id="PF10294">
    <property type="entry name" value="Methyltransf_16"/>
    <property type="match status" value="1"/>
</dbReference>